<keyword evidence="6" id="KW-1185">Reference proteome</keyword>
<accession>A0A397GJ37</accession>
<feature type="domain" description="NmrA-like" evidence="4">
    <location>
        <begin position="99"/>
        <end position="349"/>
    </location>
</feature>
<dbReference type="PANTHER" id="PTHR42748:SF30">
    <property type="entry name" value="NMRA-LIKE DOMAIN-CONTAINING PROTEIN"/>
    <property type="match status" value="1"/>
</dbReference>
<protein>
    <recommendedName>
        <fullName evidence="4">NmrA-like domain-containing protein</fullName>
    </recommendedName>
</protein>
<dbReference type="InterPro" id="IPR051164">
    <property type="entry name" value="NmrA-like_oxidored"/>
</dbReference>
<organism evidence="5 6">
    <name type="scientific">Aspergillus thermomutatus</name>
    <name type="common">Neosartorya pseudofischeri</name>
    <dbReference type="NCBI Taxonomy" id="41047"/>
    <lineage>
        <taxon>Eukaryota</taxon>
        <taxon>Fungi</taxon>
        <taxon>Dikarya</taxon>
        <taxon>Ascomycota</taxon>
        <taxon>Pezizomycotina</taxon>
        <taxon>Eurotiomycetes</taxon>
        <taxon>Eurotiomycetidae</taxon>
        <taxon>Eurotiales</taxon>
        <taxon>Aspergillaceae</taxon>
        <taxon>Aspergillus</taxon>
        <taxon>Aspergillus subgen. Fumigati</taxon>
    </lineage>
</organism>
<dbReference type="Gene3D" id="3.40.50.720">
    <property type="entry name" value="NAD(P)-binding Rossmann-like Domain"/>
    <property type="match status" value="1"/>
</dbReference>
<keyword evidence="2" id="KW-0521">NADP</keyword>
<dbReference type="Gene3D" id="3.90.25.10">
    <property type="entry name" value="UDP-galactose 4-epimerase, domain 1"/>
    <property type="match status" value="1"/>
</dbReference>
<dbReference type="InterPro" id="IPR036291">
    <property type="entry name" value="NAD(P)-bd_dom_sf"/>
</dbReference>
<sequence length="357" mass="39559">MTISTPLITVFGATGNQGGAVARSLLRNPSFKVRALTRNPSSDASQALAAQEAQIHQADGFSSESMLEAFRGSWGVFVNINSDDKVCQWLEFPADVYLIAHAHKVLSLQAFKPDGPTEFDMGKTIVDAAAQAGVRHFIFSTGPDSHKLTGGKVKMSAGDMKYKIEQYARSVDRFETASFICAAWFLENFLSKEVAAIFGGFPHLPDSEGYLTFVAPKWGGKEDVPFISMSDDFGDIVQGMFLDPAQWHGHVIHGCSDICSFEDVVSGFEKLSGRKSRFQPLPSWEDFDTHGIPELEDTKMMFGFTQNNQGRYFGPEPSEKDTAGKLKLATALALGRPKEEQKLMTVEEWFRKHFQFQ</sequence>
<reference evidence="5" key="1">
    <citation type="submission" date="2018-08" db="EMBL/GenBank/DDBJ databases">
        <title>Draft genome sequence of azole-resistant Aspergillus thermomutatus (Neosartorya pseudofischeri) strain HMR AF 39, isolated from a human nasal aspirate.</title>
        <authorList>
            <person name="Parent-Michaud M."/>
            <person name="Dufresne P.J."/>
            <person name="Fournier E."/>
            <person name="Martineau C."/>
            <person name="Moreira S."/>
            <person name="Perkins V."/>
            <person name="De Repentigny L."/>
            <person name="Dufresne S.F."/>
        </authorList>
    </citation>
    <scope>NUCLEOTIDE SEQUENCE [LARGE SCALE GENOMIC DNA]</scope>
    <source>
        <strain evidence="5">HMR AF 39</strain>
    </source>
</reference>
<dbReference type="GO" id="GO:0016491">
    <property type="term" value="F:oxidoreductase activity"/>
    <property type="evidence" value="ECO:0007669"/>
    <property type="project" value="UniProtKB-KW"/>
</dbReference>
<dbReference type="Proteomes" id="UP000215305">
    <property type="component" value="Unassembled WGS sequence"/>
</dbReference>
<evidence type="ECO:0000313" key="5">
    <source>
        <dbReference type="EMBL" id="RHZ50992.1"/>
    </source>
</evidence>
<keyword evidence="3" id="KW-0560">Oxidoreductase</keyword>
<dbReference type="GeneID" id="38127251"/>
<evidence type="ECO:0000256" key="3">
    <source>
        <dbReference type="ARBA" id="ARBA00023002"/>
    </source>
</evidence>
<dbReference type="GO" id="GO:0005634">
    <property type="term" value="C:nucleus"/>
    <property type="evidence" value="ECO:0007669"/>
    <property type="project" value="TreeGrafter"/>
</dbReference>
<dbReference type="AlphaFoldDB" id="A0A397GJ37"/>
<evidence type="ECO:0000256" key="1">
    <source>
        <dbReference type="ARBA" id="ARBA00006328"/>
    </source>
</evidence>
<proteinExistence type="inferred from homology"/>
<comment type="caution">
    <text evidence="5">The sequence shown here is derived from an EMBL/GenBank/DDBJ whole genome shotgun (WGS) entry which is preliminary data.</text>
</comment>
<comment type="similarity">
    <text evidence="1">Belongs to the NmrA-type oxidoreductase family.</text>
</comment>
<name>A0A397GJ37_ASPTH</name>
<dbReference type="OrthoDB" id="300709at2759"/>
<dbReference type="PANTHER" id="PTHR42748">
    <property type="entry name" value="NITROGEN METABOLITE REPRESSION PROTEIN NMRA FAMILY MEMBER"/>
    <property type="match status" value="1"/>
</dbReference>
<dbReference type="SUPFAM" id="SSF51735">
    <property type="entry name" value="NAD(P)-binding Rossmann-fold domains"/>
    <property type="match status" value="1"/>
</dbReference>
<dbReference type="VEuPathDB" id="FungiDB:CDV56_105277"/>
<feature type="domain" description="NmrA-like" evidence="4">
    <location>
        <begin position="7"/>
        <end position="82"/>
    </location>
</feature>
<evidence type="ECO:0000256" key="2">
    <source>
        <dbReference type="ARBA" id="ARBA00022857"/>
    </source>
</evidence>
<evidence type="ECO:0000259" key="4">
    <source>
        <dbReference type="Pfam" id="PF05368"/>
    </source>
</evidence>
<dbReference type="InterPro" id="IPR008030">
    <property type="entry name" value="NmrA-like"/>
</dbReference>
<dbReference type="STRING" id="41047.A0A397GJ37"/>
<dbReference type="EMBL" id="NKHU02000153">
    <property type="protein sequence ID" value="RHZ50992.1"/>
    <property type="molecule type" value="Genomic_DNA"/>
</dbReference>
<dbReference type="Pfam" id="PF05368">
    <property type="entry name" value="NmrA"/>
    <property type="match status" value="2"/>
</dbReference>
<gene>
    <name evidence="5" type="ORF">CDV56_105277</name>
</gene>
<dbReference type="RefSeq" id="XP_026612894.1">
    <property type="nucleotide sequence ID" value="XM_026758896.1"/>
</dbReference>
<evidence type="ECO:0000313" key="6">
    <source>
        <dbReference type="Proteomes" id="UP000215305"/>
    </source>
</evidence>
<dbReference type="CDD" id="cd05251">
    <property type="entry name" value="NmrA_like_SDR_a"/>
    <property type="match status" value="1"/>
</dbReference>